<dbReference type="GO" id="GO:0005313">
    <property type="term" value="F:L-glutamate transmembrane transporter activity"/>
    <property type="evidence" value="ECO:0007669"/>
    <property type="project" value="TreeGrafter"/>
</dbReference>
<reference evidence="3" key="1">
    <citation type="journal article" date="2018" name="Gigascience">
        <title>Genome assembly of the Pink Ipe (Handroanthus impetiginosus, Bignoniaceae), a highly valued, ecologically keystone Neotropical timber forest tree.</title>
        <authorList>
            <person name="Silva-Junior O.B."/>
            <person name="Grattapaglia D."/>
            <person name="Novaes E."/>
            <person name="Collevatti R.G."/>
        </authorList>
    </citation>
    <scope>NUCLEOTIDE SEQUENCE [LARGE SCALE GENOMIC DNA]</scope>
    <source>
        <strain evidence="3">cv. UFG-1</strain>
    </source>
</reference>
<dbReference type="PANTHER" id="PTHR43243">
    <property type="entry name" value="INNER MEMBRANE TRANSPORTER YGJI-RELATED"/>
    <property type="match status" value="1"/>
</dbReference>
<dbReference type="PANTHER" id="PTHR43243:SF22">
    <property type="entry name" value="CATIONIC AMINO ACID TRANSPORTER 5"/>
    <property type="match status" value="1"/>
</dbReference>
<dbReference type="GO" id="GO:0015189">
    <property type="term" value="F:L-lysine transmembrane transporter activity"/>
    <property type="evidence" value="ECO:0007669"/>
    <property type="project" value="TreeGrafter"/>
</dbReference>
<accession>A0A2G9HM95</accession>
<dbReference type="GO" id="GO:0005886">
    <property type="term" value="C:plasma membrane"/>
    <property type="evidence" value="ECO:0007669"/>
    <property type="project" value="TreeGrafter"/>
</dbReference>
<evidence type="ECO:0000313" key="2">
    <source>
        <dbReference type="EMBL" id="PIN18430.1"/>
    </source>
</evidence>
<proteinExistence type="inferred from homology"/>
<organism evidence="2 3">
    <name type="scientific">Handroanthus impetiginosus</name>
    <dbReference type="NCBI Taxonomy" id="429701"/>
    <lineage>
        <taxon>Eukaryota</taxon>
        <taxon>Viridiplantae</taxon>
        <taxon>Streptophyta</taxon>
        <taxon>Embryophyta</taxon>
        <taxon>Tracheophyta</taxon>
        <taxon>Spermatophyta</taxon>
        <taxon>Magnoliopsida</taxon>
        <taxon>eudicotyledons</taxon>
        <taxon>Gunneridae</taxon>
        <taxon>Pentapetalae</taxon>
        <taxon>asterids</taxon>
        <taxon>lamiids</taxon>
        <taxon>Lamiales</taxon>
        <taxon>Bignoniaceae</taxon>
        <taxon>Crescentiina</taxon>
        <taxon>Tabebuia alliance</taxon>
        <taxon>Handroanthus</taxon>
    </lineage>
</organism>
<comment type="similarity">
    <text evidence="1">Belongs to the amino acid-polyamine-organocation (APC) superfamily. Cationic amino acid transporter (CAT) (TC 2.A.3.3) family.</text>
</comment>
<dbReference type="EMBL" id="NKXS01001465">
    <property type="protein sequence ID" value="PIN18430.1"/>
    <property type="molecule type" value="Genomic_DNA"/>
</dbReference>
<dbReference type="Gene3D" id="1.20.1740.10">
    <property type="entry name" value="Amino acid/polyamine transporter I"/>
    <property type="match status" value="1"/>
</dbReference>
<dbReference type="Proteomes" id="UP000231279">
    <property type="component" value="Unassembled WGS sequence"/>
</dbReference>
<gene>
    <name evidence="2" type="ORF">CDL12_08904</name>
</gene>
<sequence>MLSVFFYNKFAVEIPIARGSFAYLRDAVVARSWTSYFATLLDRPPNLLHIHTNVRDGFNSLDPIAVGILAIAAMIAMTSAKGNSYLNWITSSYHCKETKDPTKDIPLGLLGSMSIDAEIRCLMTLSLSMMQKYTDVDPNAAYSIGLQSVGMKWAKYLVTLGAQRGIGIVLLVRTLRQMPRTTHIARAHHDSTMVFPLSGTPIHELAMVFSLI</sequence>
<keyword evidence="3" id="KW-1185">Reference proteome</keyword>
<dbReference type="AlphaFoldDB" id="A0A2G9HM95"/>
<dbReference type="STRING" id="429701.A0A2G9HM95"/>
<name>A0A2G9HM95_9LAMI</name>
<protein>
    <submittedName>
        <fullName evidence="2">Uncharacterized protein</fullName>
    </submittedName>
</protein>
<dbReference type="OrthoDB" id="1746337at2759"/>
<comment type="caution">
    <text evidence="2">The sequence shown here is derived from an EMBL/GenBank/DDBJ whole genome shotgun (WGS) entry which is preliminary data.</text>
</comment>
<evidence type="ECO:0000313" key="3">
    <source>
        <dbReference type="Proteomes" id="UP000231279"/>
    </source>
</evidence>
<evidence type="ECO:0000256" key="1">
    <source>
        <dbReference type="ARBA" id="ARBA00008572"/>
    </source>
</evidence>